<feature type="domain" description="Oxoglutarate/iron-dependent oxygenase C-terminal degradation" evidence="1">
    <location>
        <begin position="87"/>
        <end position="143"/>
    </location>
</feature>
<sequence length="158" mass="17224">MELLVLKTNVPGLVEEGPVAARLWLRWEANFCTGDLETTVWSATRTPPLERLSSTSSSTSAVNVSSSAEDNVRCPLSPSLPPPYDCTGWSGDCGGVRVYVARGEDEELLSVSPSGNALSLVFCDQDTISFTKYINHRTDSSDSNFFCAAFTYKETLQQ</sequence>
<dbReference type="Gene3D" id="2.60.120.620">
    <property type="entry name" value="q2cbj1_9rhob like domain"/>
    <property type="match status" value="1"/>
</dbReference>
<accession>A0AA35WT33</accession>
<dbReference type="GO" id="GO:0031418">
    <property type="term" value="F:L-ascorbic acid binding"/>
    <property type="evidence" value="ECO:0007669"/>
    <property type="project" value="InterPro"/>
</dbReference>
<dbReference type="Pfam" id="PF10637">
    <property type="entry name" value="Ofd1_CTDD"/>
    <property type="match status" value="1"/>
</dbReference>
<dbReference type="PANTHER" id="PTHR12117:SF0">
    <property type="entry name" value="PROLYL 3-HYDROXYLASE OGFOD1"/>
    <property type="match status" value="1"/>
</dbReference>
<dbReference type="AlphaFoldDB" id="A0AA35WT33"/>
<protein>
    <submittedName>
        <fullName evidence="2">Prolyl 3-hydroxylase OGFOD1</fullName>
    </submittedName>
</protein>
<gene>
    <name evidence="2" type="ORF">GBAR_LOCUS14733</name>
</gene>
<dbReference type="Proteomes" id="UP001174909">
    <property type="component" value="Unassembled WGS sequence"/>
</dbReference>
<reference evidence="2" key="1">
    <citation type="submission" date="2023-03" db="EMBL/GenBank/DDBJ databases">
        <authorList>
            <person name="Steffen K."/>
            <person name="Cardenas P."/>
        </authorList>
    </citation>
    <scope>NUCLEOTIDE SEQUENCE</scope>
</reference>
<evidence type="ECO:0000313" key="3">
    <source>
        <dbReference type="Proteomes" id="UP001174909"/>
    </source>
</evidence>
<dbReference type="GO" id="GO:0005506">
    <property type="term" value="F:iron ion binding"/>
    <property type="evidence" value="ECO:0007669"/>
    <property type="project" value="InterPro"/>
</dbReference>
<dbReference type="GO" id="GO:0005737">
    <property type="term" value="C:cytoplasm"/>
    <property type="evidence" value="ECO:0007669"/>
    <property type="project" value="TreeGrafter"/>
</dbReference>
<dbReference type="InterPro" id="IPR019601">
    <property type="entry name" value="Oxoglutarate/Fe-dep_Oase_C"/>
</dbReference>
<name>A0AA35WT33_GEOBA</name>
<organism evidence="2 3">
    <name type="scientific">Geodia barretti</name>
    <name type="common">Barrett's horny sponge</name>
    <dbReference type="NCBI Taxonomy" id="519541"/>
    <lineage>
        <taxon>Eukaryota</taxon>
        <taxon>Metazoa</taxon>
        <taxon>Porifera</taxon>
        <taxon>Demospongiae</taxon>
        <taxon>Heteroscleromorpha</taxon>
        <taxon>Tetractinellida</taxon>
        <taxon>Astrophorina</taxon>
        <taxon>Geodiidae</taxon>
        <taxon>Geodia</taxon>
    </lineage>
</organism>
<comment type="caution">
    <text evidence="2">The sequence shown here is derived from an EMBL/GenBank/DDBJ whole genome shotgun (WGS) entry which is preliminary data.</text>
</comment>
<dbReference type="PANTHER" id="PTHR12117">
    <property type="entry name" value="HISTONE ACETYLTRANSFERASE COMPLEX"/>
    <property type="match status" value="1"/>
</dbReference>
<dbReference type="InterPro" id="IPR051842">
    <property type="entry name" value="uS12_prolyl_hydroxylase"/>
</dbReference>
<evidence type="ECO:0000259" key="1">
    <source>
        <dbReference type="Pfam" id="PF10637"/>
    </source>
</evidence>
<dbReference type="GO" id="GO:0031543">
    <property type="term" value="F:peptidyl-proline dioxygenase activity"/>
    <property type="evidence" value="ECO:0007669"/>
    <property type="project" value="TreeGrafter"/>
</dbReference>
<evidence type="ECO:0000313" key="2">
    <source>
        <dbReference type="EMBL" id="CAI8025512.1"/>
    </source>
</evidence>
<dbReference type="EMBL" id="CASHTH010002156">
    <property type="protein sequence ID" value="CAI8025512.1"/>
    <property type="molecule type" value="Genomic_DNA"/>
</dbReference>
<dbReference type="GO" id="GO:0006449">
    <property type="term" value="P:regulation of translational termination"/>
    <property type="evidence" value="ECO:0007669"/>
    <property type="project" value="TreeGrafter"/>
</dbReference>
<keyword evidence="3" id="KW-1185">Reference proteome</keyword>
<proteinExistence type="predicted"/>